<evidence type="ECO:0000313" key="4">
    <source>
        <dbReference type="EMBL" id="NYD31189.1"/>
    </source>
</evidence>
<organism evidence="4 5">
    <name type="scientific">Nocardioides kongjuensis</name>
    <dbReference type="NCBI Taxonomy" id="349522"/>
    <lineage>
        <taxon>Bacteria</taxon>
        <taxon>Bacillati</taxon>
        <taxon>Actinomycetota</taxon>
        <taxon>Actinomycetes</taxon>
        <taxon>Propionibacteriales</taxon>
        <taxon>Nocardioidaceae</taxon>
        <taxon>Nocardioides</taxon>
    </lineage>
</organism>
<keyword evidence="4" id="KW-0378">Hydrolase</keyword>
<keyword evidence="2" id="KW-0732">Signal</keyword>
<reference evidence="4 5" key="1">
    <citation type="submission" date="2020-07" db="EMBL/GenBank/DDBJ databases">
        <title>Sequencing the genomes of 1000 actinobacteria strains.</title>
        <authorList>
            <person name="Klenk H.-P."/>
        </authorList>
    </citation>
    <scope>NUCLEOTIDE SEQUENCE [LARGE SCALE GENOMIC DNA]</scope>
    <source>
        <strain evidence="4 5">DSM 19082</strain>
    </source>
</reference>
<dbReference type="Gene3D" id="3.40.50.1820">
    <property type="entry name" value="alpha/beta hydrolase"/>
    <property type="match status" value="1"/>
</dbReference>
<feature type="region of interest" description="Disordered" evidence="1">
    <location>
        <begin position="23"/>
        <end position="47"/>
    </location>
</feature>
<protein>
    <submittedName>
        <fullName evidence="4">Dienelactone hydrolase</fullName>
    </submittedName>
</protein>
<dbReference type="GO" id="GO:0016787">
    <property type="term" value="F:hydrolase activity"/>
    <property type="evidence" value="ECO:0007669"/>
    <property type="project" value="UniProtKB-KW"/>
</dbReference>
<proteinExistence type="predicted"/>
<dbReference type="InterPro" id="IPR029058">
    <property type="entry name" value="AB_hydrolase_fold"/>
</dbReference>
<dbReference type="AlphaFoldDB" id="A0A852RKQ8"/>
<feature type="domain" description="AB hydrolase-1" evidence="3">
    <location>
        <begin position="103"/>
        <end position="194"/>
    </location>
</feature>
<sequence length="275" mass="27766">MKSRIGAVMTILAFALAGCGGSSDEPGAAPSSNPTRAGTTPTEAPWQALDGPLGRCGPQPADVAGTGFEPTVLKDPDVGRVPAVTAGSGSTVAVLLHQTDGNGLCGWLAYAADLVAQPGVQVLAIDLCGYGEAKCRGDRRGTRQVDAVDVAVREARTRLGATRVVVVGASMGGSVALMTAATNPDVDAAVDLSGPVDWKGIEVVDGGRALTVPVLVAMADSEGEDQVSGARAIVDRAPDGSRFEAADSGHGYDLLLDADAQPLPLAETVAAWIRG</sequence>
<dbReference type="Proteomes" id="UP000582231">
    <property type="component" value="Unassembled WGS sequence"/>
</dbReference>
<dbReference type="SUPFAM" id="SSF53474">
    <property type="entry name" value="alpha/beta-Hydrolases"/>
    <property type="match status" value="1"/>
</dbReference>
<evidence type="ECO:0000313" key="5">
    <source>
        <dbReference type="Proteomes" id="UP000582231"/>
    </source>
</evidence>
<dbReference type="Pfam" id="PF00561">
    <property type="entry name" value="Abhydrolase_1"/>
    <property type="match status" value="1"/>
</dbReference>
<dbReference type="PROSITE" id="PS51257">
    <property type="entry name" value="PROKAR_LIPOPROTEIN"/>
    <property type="match status" value="1"/>
</dbReference>
<dbReference type="InterPro" id="IPR000073">
    <property type="entry name" value="AB_hydrolase_1"/>
</dbReference>
<feature type="signal peptide" evidence="2">
    <location>
        <begin position="1"/>
        <end position="17"/>
    </location>
</feature>
<accession>A0A852RKQ8</accession>
<gene>
    <name evidence="4" type="ORF">BJ958_002735</name>
</gene>
<evidence type="ECO:0000256" key="2">
    <source>
        <dbReference type="SAM" id="SignalP"/>
    </source>
</evidence>
<keyword evidence="5" id="KW-1185">Reference proteome</keyword>
<feature type="compositionally biased region" description="Polar residues" evidence="1">
    <location>
        <begin position="30"/>
        <end position="42"/>
    </location>
</feature>
<name>A0A852RKQ8_9ACTN</name>
<feature type="chain" id="PRO_5038337255" evidence="2">
    <location>
        <begin position="18"/>
        <end position="275"/>
    </location>
</feature>
<evidence type="ECO:0000256" key="1">
    <source>
        <dbReference type="SAM" id="MobiDB-lite"/>
    </source>
</evidence>
<comment type="caution">
    <text evidence="4">The sequence shown here is derived from an EMBL/GenBank/DDBJ whole genome shotgun (WGS) entry which is preliminary data.</text>
</comment>
<dbReference type="RefSeq" id="WP_179727342.1">
    <property type="nucleotide sequence ID" value="NZ_BAABEF010000001.1"/>
</dbReference>
<dbReference type="EMBL" id="JACCBF010000001">
    <property type="protein sequence ID" value="NYD31189.1"/>
    <property type="molecule type" value="Genomic_DNA"/>
</dbReference>
<evidence type="ECO:0000259" key="3">
    <source>
        <dbReference type="Pfam" id="PF00561"/>
    </source>
</evidence>